<keyword evidence="4" id="KW-1185">Reference proteome</keyword>
<dbReference type="InterPro" id="IPR001433">
    <property type="entry name" value="OxRdtase_FAD/NAD-bd"/>
</dbReference>
<organism evidence="3 4">
    <name type="scientific">Pseudofulvimonas gallinarii</name>
    <dbReference type="NCBI Taxonomy" id="634155"/>
    <lineage>
        <taxon>Bacteria</taxon>
        <taxon>Pseudomonadati</taxon>
        <taxon>Pseudomonadota</taxon>
        <taxon>Gammaproteobacteria</taxon>
        <taxon>Lysobacterales</taxon>
        <taxon>Rhodanobacteraceae</taxon>
        <taxon>Pseudofulvimonas</taxon>
    </lineage>
</organism>
<dbReference type="PROSITE" id="PS51384">
    <property type="entry name" value="FAD_FR"/>
    <property type="match status" value="1"/>
</dbReference>
<sequence>MDHFELTLVSSRPLAPAVRHYTFVRSDGARQPFIPGQFVQVHFEHEGVMLRRSYSIATPADEAGALEVELAVSFVPGGAATALFENLSPGDRIQATGPNGRLVLQDGDRNQRYLLVATGTGVTPYRSMLPLIRRRIAERGQRFVLLFGARTPGELLYGEEFAAFAEATPGFAFIPCFSRTGYQPPRPYERSGYVQAALAELAPTAEQDIAYLCGNPNMVDAAFEALKGAGLPIAHIRREKYISPPSPRALPARPADGPQA</sequence>
<dbReference type="AlphaFoldDB" id="A0A4R3LG23"/>
<dbReference type="InterPro" id="IPR008333">
    <property type="entry name" value="Cbr1-like_FAD-bd_dom"/>
</dbReference>
<dbReference type="Proteomes" id="UP000294599">
    <property type="component" value="Unassembled WGS sequence"/>
</dbReference>
<dbReference type="SUPFAM" id="SSF63380">
    <property type="entry name" value="Riboflavin synthase domain-like"/>
    <property type="match status" value="1"/>
</dbReference>
<dbReference type="Pfam" id="PF00970">
    <property type="entry name" value="FAD_binding_6"/>
    <property type="match status" value="1"/>
</dbReference>
<dbReference type="OrthoDB" id="9806195at2"/>
<protein>
    <submittedName>
        <fullName evidence="3">Ferredoxin-NADP reductase</fullName>
    </submittedName>
</protein>
<proteinExistence type="predicted"/>
<evidence type="ECO:0000313" key="3">
    <source>
        <dbReference type="EMBL" id="TCS98932.1"/>
    </source>
</evidence>
<dbReference type="Pfam" id="PF00175">
    <property type="entry name" value="NAD_binding_1"/>
    <property type="match status" value="1"/>
</dbReference>
<evidence type="ECO:0000256" key="1">
    <source>
        <dbReference type="ARBA" id="ARBA00034078"/>
    </source>
</evidence>
<gene>
    <name evidence="3" type="ORF">EDC25_107129</name>
</gene>
<dbReference type="InterPro" id="IPR039261">
    <property type="entry name" value="FNR_nucleotide-bd"/>
</dbReference>
<evidence type="ECO:0000313" key="4">
    <source>
        <dbReference type="Proteomes" id="UP000294599"/>
    </source>
</evidence>
<reference evidence="3 4" key="1">
    <citation type="submission" date="2019-03" db="EMBL/GenBank/DDBJ databases">
        <title>Genomic Encyclopedia of Type Strains, Phase IV (KMG-IV): sequencing the most valuable type-strain genomes for metagenomic binning, comparative biology and taxonomic classification.</title>
        <authorList>
            <person name="Goeker M."/>
        </authorList>
    </citation>
    <scope>NUCLEOTIDE SEQUENCE [LARGE SCALE GENOMIC DNA]</scope>
    <source>
        <strain evidence="3 4">DSM 21944</strain>
    </source>
</reference>
<dbReference type="InterPro" id="IPR001709">
    <property type="entry name" value="Flavoprot_Pyr_Nucl_cyt_Rdtase"/>
</dbReference>
<accession>A0A4R3LG23</accession>
<evidence type="ECO:0000259" key="2">
    <source>
        <dbReference type="PROSITE" id="PS51384"/>
    </source>
</evidence>
<dbReference type="Gene3D" id="3.40.50.80">
    <property type="entry name" value="Nucleotide-binding domain of ferredoxin-NADP reductase (FNR) module"/>
    <property type="match status" value="1"/>
</dbReference>
<feature type="domain" description="FAD-binding FR-type" evidence="2">
    <location>
        <begin position="1"/>
        <end position="105"/>
    </location>
</feature>
<dbReference type="InterPro" id="IPR017927">
    <property type="entry name" value="FAD-bd_FR_type"/>
</dbReference>
<dbReference type="EMBL" id="SMAF01000007">
    <property type="protein sequence ID" value="TCS98932.1"/>
    <property type="molecule type" value="Genomic_DNA"/>
</dbReference>
<name>A0A4R3LG23_9GAMM</name>
<dbReference type="PANTHER" id="PTHR47354:SF5">
    <property type="entry name" value="PROTEIN RFBI"/>
    <property type="match status" value="1"/>
</dbReference>
<dbReference type="RefSeq" id="WP_132577354.1">
    <property type="nucleotide sequence ID" value="NZ_JBHLWF010000032.1"/>
</dbReference>
<comment type="cofactor">
    <cofactor evidence="1">
        <name>[2Fe-2S] cluster</name>
        <dbReference type="ChEBI" id="CHEBI:190135"/>
    </cofactor>
</comment>
<dbReference type="PRINTS" id="PR00410">
    <property type="entry name" value="PHEHYDRXLASE"/>
</dbReference>
<dbReference type="SUPFAM" id="SSF52343">
    <property type="entry name" value="Ferredoxin reductase-like, C-terminal NADP-linked domain"/>
    <property type="match status" value="1"/>
</dbReference>
<dbReference type="PRINTS" id="PR00371">
    <property type="entry name" value="FPNCR"/>
</dbReference>
<dbReference type="GO" id="GO:0016491">
    <property type="term" value="F:oxidoreductase activity"/>
    <property type="evidence" value="ECO:0007669"/>
    <property type="project" value="InterPro"/>
</dbReference>
<comment type="caution">
    <text evidence="3">The sequence shown here is derived from an EMBL/GenBank/DDBJ whole genome shotgun (WGS) entry which is preliminary data.</text>
</comment>
<dbReference type="Gene3D" id="2.40.30.10">
    <property type="entry name" value="Translation factors"/>
    <property type="match status" value="1"/>
</dbReference>
<dbReference type="PANTHER" id="PTHR47354">
    <property type="entry name" value="NADH OXIDOREDUCTASE HCR"/>
    <property type="match status" value="1"/>
</dbReference>
<dbReference type="InterPro" id="IPR017938">
    <property type="entry name" value="Riboflavin_synthase-like_b-brl"/>
</dbReference>
<dbReference type="InterPro" id="IPR050415">
    <property type="entry name" value="MRET"/>
</dbReference>